<dbReference type="EMBL" id="JBJXBP010000007">
    <property type="protein sequence ID" value="KAL3820411.1"/>
    <property type="molecule type" value="Genomic_DNA"/>
</dbReference>
<evidence type="ECO:0000313" key="1">
    <source>
        <dbReference type="EMBL" id="KAL3820411.1"/>
    </source>
</evidence>
<evidence type="ECO:0000313" key="2">
    <source>
        <dbReference type="Proteomes" id="UP001634393"/>
    </source>
</evidence>
<proteinExistence type="predicted"/>
<reference evidence="1 2" key="1">
    <citation type="submission" date="2024-12" db="EMBL/GenBank/DDBJ databases">
        <title>The unique morphological basis and parallel evolutionary history of personate flowers in Penstemon.</title>
        <authorList>
            <person name="Depatie T.H."/>
            <person name="Wessinger C.A."/>
        </authorList>
    </citation>
    <scope>NUCLEOTIDE SEQUENCE [LARGE SCALE GENOMIC DNA]</scope>
    <source>
        <strain evidence="1">WTNN_2</strain>
        <tissue evidence="1">Leaf</tissue>
    </source>
</reference>
<keyword evidence="2" id="KW-1185">Reference proteome</keyword>
<sequence length="82" mass="10066">MSVNFNTYNFILRFFRWNPINDAEIRRIFDTKMSNSFKGKIQKLYKTTNIPRYWNIGNRRISRRFPNRPRKTGHRIVVDVDK</sequence>
<dbReference type="Proteomes" id="UP001634393">
    <property type="component" value="Unassembled WGS sequence"/>
</dbReference>
<dbReference type="AlphaFoldDB" id="A0ABD3S7I7"/>
<gene>
    <name evidence="1" type="ORF">ACJIZ3_006316</name>
</gene>
<name>A0ABD3S7I7_9LAMI</name>
<accession>A0ABD3S7I7</accession>
<protein>
    <submittedName>
        <fullName evidence="1">Uncharacterized protein</fullName>
    </submittedName>
</protein>
<comment type="caution">
    <text evidence="1">The sequence shown here is derived from an EMBL/GenBank/DDBJ whole genome shotgun (WGS) entry which is preliminary data.</text>
</comment>
<organism evidence="1 2">
    <name type="scientific">Penstemon smallii</name>
    <dbReference type="NCBI Taxonomy" id="265156"/>
    <lineage>
        <taxon>Eukaryota</taxon>
        <taxon>Viridiplantae</taxon>
        <taxon>Streptophyta</taxon>
        <taxon>Embryophyta</taxon>
        <taxon>Tracheophyta</taxon>
        <taxon>Spermatophyta</taxon>
        <taxon>Magnoliopsida</taxon>
        <taxon>eudicotyledons</taxon>
        <taxon>Gunneridae</taxon>
        <taxon>Pentapetalae</taxon>
        <taxon>asterids</taxon>
        <taxon>lamiids</taxon>
        <taxon>Lamiales</taxon>
        <taxon>Plantaginaceae</taxon>
        <taxon>Cheloneae</taxon>
        <taxon>Penstemon</taxon>
    </lineage>
</organism>